<evidence type="ECO:0000313" key="1">
    <source>
        <dbReference type="EMBL" id="CAD8061552.1"/>
    </source>
</evidence>
<protein>
    <submittedName>
        <fullName evidence="1">Uncharacterized protein</fullName>
    </submittedName>
</protein>
<accession>A0A8S1L7G4</accession>
<dbReference type="AlphaFoldDB" id="A0A8S1L7G4"/>
<dbReference type="EMBL" id="CAJJDM010000031">
    <property type="protein sequence ID" value="CAD8061552.1"/>
    <property type="molecule type" value="Genomic_DNA"/>
</dbReference>
<keyword evidence="2" id="KW-1185">Reference proteome</keyword>
<reference evidence="1" key="1">
    <citation type="submission" date="2021-01" db="EMBL/GenBank/DDBJ databases">
        <authorList>
            <consortium name="Genoscope - CEA"/>
            <person name="William W."/>
        </authorList>
    </citation>
    <scope>NUCLEOTIDE SEQUENCE</scope>
</reference>
<sequence length="165" mass="19741">MSLKINQSHVIEIIKQQQCNNHVIIYKNGIYCLNNQYGQFWYLSNLFGNNSFIIHLWMSNNMLVYKFNQQSNVFTLSNSFLMEGEGQFVILFFRSLYIKQTQLSIKQDKNQLCLFLVNKDQELQLFQRIRFQEWHIWGTMSDNGFLLITWDQASKELKVISCFQN</sequence>
<organism evidence="1 2">
    <name type="scientific">Paramecium primaurelia</name>
    <dbReference type="NCBI Taxonomy" id="5886"/>
    <lineage>
        <taxon>Eukaryota</taxon>
        <taxon>Sar</taxon>
        <taxon>Alveolata</taxon>
        <taxon>Ciliophora</taxon>
        <taxon>Intramacronucleata</taxon>
        <taxon>Oligohymenophorea</taxon>
        <taxon>Peniculida</taxon>
        <taxon>Parameciidae</taxon>
        <taxon>Paramecium</taxon>
    </lineage>
</organism>
<gene>
    <name evidence="1" type="ORF">PPRIM_AZ9-3.1.T0320012</name>
</gene>
<evidence type="ECO:0000313" key="2">
    <source>
        <dbReference type="Proteomes" id="UP000688137"/>
    </source>
</evidence>
<proteinExistence type="predicted"/>
<name>A0A8S1L7G4_PARPR</name>
<comment type="caution">
    <text evidence="1">The sequence shown here is derived from an EMBL/GenBank/DDBJ whole genome shotgun (WGS) entry which is preliminary data.</text>
</comment>
<dbReference type="Proteomes" id="UP000688137">
    <property type="component" value="Unassembled WGS sequence"/>
</dbReference>